<feature type="non-terminal residue" evidence="2">
    <location>
        <position position="1"/>
    </location>
</feature>
<comment type="caution">
    <text evidence="2">The sequence shown here is derived from an EMBL/GenBank/DDBJ whole genome shotgun (WGS) entry which is preliminary data.</text>
</comment>
<sequence>GGRSNGRAQEGSTRGGEEGAGLEQRKNGPSTEGLMGHAEKGRKGVAVGGGGARSDAWQGKKESCKTGLQGSRRSCHQGVGESKGPEPAYKKEGRGRE</sequence>
<feature type="compositionally biased region" description="Basic and acidic residues" evidence="1">
    <location>
        <begin position="88"/>
        <end position="97"/>
    </location>
</feature>
<dbReference type="EMBL" id="JABFUD020000001">
    <property type="protein sequence ID" value="KAI5083969.1"/>
    <property type="molecule type" value="Genomic_DNA"/>
</dbReference>
<name>A0A9D4VCS7_ADICA</name>
<dbReference type="Proteomes" id="UP000886520">
    <property type="component" value="Chromosome 1"/>
</dbReference>
<accession>A0A9D4VCS7</accession>
<reference evidence="2" key="1">
    <citation type="submission" date="2021-01" db="EMBL/GenBank/DDBJ databases">
        <title>Adiantum capillus-veneris genome.</title>
        <authorList>
            <person name="Fang Y."/>
            <person name="Liao Q."/>
        </authorList>
    </citation>
    <scope>NUCLEOTIDE SEQUENCE</scope>
    <source>
        <strain evidence="2">H3</strain>
        <tissue evidence="2">Leaf</tissue>
    </source>
</reference>
<evidence type="ECO:0000313" key="3">
    <source>
        <dbReference type="Proteomes" id="UP000886520"/>
    </source>
</evidence>
<evidence type="ECO:0000256" key="1">
    <source>
        <dbReference type="SAM" id="MobiDB-lite"/>
    </source>
</evidence>
<protein>
    <submittedName>
        <fullName evidence="2">Uncharacterized protein</fullName>
    </submittedName>
</protein>
<proteinExistence type="predicted"/>
<gene>
    <name evidence="2" type="ORF">GOP47_0000138</name>
</gene>
<feature type="compositionally biased region" description="Polar residues" evidence="1">
    <location>
        <begin position="1"/>
        <end position="12"/>
    </location>
</feature>
<organism evidence="2 3">
    <name type="scientific">Adiantum capillus-veneris</name>
    <name type="common">Maidenhair fern</name>
    <dbReference type="NCBI Taxonomy" id="13818"/>
    <lineage>
        <taxon>Eukaryota</taxon>
        <taxon>Viridiplantae</taxon>
        <taxon>Streptophyta</taxon>
        <taxon>Embryophyta</taxon>
        <taxon>Tracheophyta</taxon>
        <taxon>Polypodiopsida</taxon>
        <taxon>Polypodiidae</taxon>
        <taxon>Polypodiales</taxon>
        <taxon>Pteridineae</taxon>
        <taxon>Pteridaceae</taxon>
        <taxon>Vittarioideae</taxon>
        <taxon>Adiantum</taxon>
    </lineage>
</organism>
<evidence type="ECO:0000313" key="2">
    <source>
        <dbReference type="EMBL" id="KAI5083969.1"/>
    </source>
</evidence>
<keyword evidence="3" id="KW-1185">Reference proteome</keyword>
<dbReference type="AlphaFoldDB" id="A0A9D4VCS7"/>
<feature type="region of interest" description="Disordered" evidence="1">
    <location>
        <begin position="1"/>
        <end position="97"/>
    </location>
</feature>